<proteinExistence type="predicted"/>
<keyword evidence="1" id="KW-0175">Coiled coil</keyword>
<organism evidence="3 4">
    <name type="scientific">Phenylobacterium haematophilum</name>
    <dbReference type="NCBI Taxonomy" id="98513"/>
    <lineage>
        <taxon>Bacteria</taxon>
        <taxon>Pseudomonadati</taxon>
        <taxon>Pseudomonadota</taxon>
        <taxon>Alphaproteobacteria</taxon>
        <taxon>Caulobacterales</taxon>
        <taxon>Caulobacteraceae</taxon>
        <taxon>Phenylobacterium</taxon>
    </lineage>
</organism>
<reference evidence="3 4" key="1">
    <citation type="submission" date="2020-08" db="EMBL/GenBank/DDBJ databases">
        <title>Genomic Encyclopedia of Type Strains, Phase IV (KMG-IV): sequencing the most valuable type-strain genomes for metagenomic binning, comparative biology and taxonomic classification.</title>
        <authorList>
            <person name="Goeker M."/>
        </authorList>
    </citation>
    <scope>NUCLEOTIDE SEQUENCE [LARGE SCALE GENOMIC DNA]</scope>
    <source>
        <strain evidence="3 4">DSM 21793</strain>
    </source>
</reference>
<dbReference type="Proteomes" id="UP000530564">
    <property type="component" value="Unassembled WGS sequence"/>
</dbReference>
<evidence type="ECO:0000256" key="2">
    <source>
        <dbReference type="SAM" id="MobiDB-lite"/>
    </source>
</evidence>
<comment type="caution">
    <text evidence="3">The sequence shown here is derived from an EMBL/GenBank/DDBJ whole genome shotgun (WGS) entry which is preliminary data.</text>
</comment>
<sequence length="138" mass="15205">MAEAGAILRIAPNSVRSRWKAGKLRGDRDNEGRIWVWLDPAAPPSKSRPSNPSIEGSNSGQVEALEAHIVTLREQLAGATAELATLRPRAAERDRLEAEAVGLRVQVEMLQTDRAEWRAVAQRSLEKGGGFLGLFRRR</sequence>
<evidence type="ECO:0000313" key="4">
    <source>
        <dbReference type="Proteomes" id="UP000530564"/>
    </source>
</evidence>
<feature type="coiled-coil region" evidence="1">
    <location>
        <begin position="62"/>
        <end position="113"/>
    </location>
</feature>
<accession>A0A840A4Y3</accession>
<feature type="region of interest" description="Disordered" evidence="2">
    <location>
        <begin position="39"/>
        <end position="60"/>
    </location>
</feature>
<name>A0A840A4Y3_9CAUL</name>
<dbReference type="AlphaFoldDB" id="A0A840A4Y3"/>
<evidence type="ECO:0000256" key="1">
    <source>
        <dbReference type="SAM" id="Coils"/>
    </source>
</evidence>
<protein>
    <submittedName>
        <fullName evidence="3">Uncharacterized protein</fullName>
    </submittedName>
</protein>
<evidence type="ECO:0000313" key="3">
    <source>
        <dbReference type="EMBL" id="MBB3893696.1"/>
    </source>
</evidence>
<keyword evidence="4" id="KW-1185">Reference proteome</keyword>
<dbReference type="EMBL" id="JACIDK010000020">
    <property type="protein sequence ID" value="MBB3893696.1"/>
    <property type="molecule type" value="Genomic_DNA"/>
</dbReference>
<feature type="compositionally biased region" description="Polar residues" evidence="2">
    <location>
        <begin position="47"/>
        <end position="60"/>
    </location>
</feature>
<gene>
    <name evidence="3" type="ORF">GGQ61_004455</name>
</gene>